<dbReference type="AlphaFoldDB" id="A0A4R7J6V9"/>
<feature type="region of interest" description="Disordered" evidence="1">
    <location>
        <begin position="1"/>
        <end position="32"/>
    </location>
</feature>
<name>A0A4R7J6V9_9ACTN</name>
<dbReference type="Proteomes" id="UP000295371">
    <property type="component" value="Unassembled WGS sequence"/>
</dbReference>
<sequence>MLLRPATGPPGHLDEKAASPPVKRHSSQAPTRMRVISMTYRMHPRKAGSRPPSGSG</sequence>
<dbReference type="EMBL" id="SOAW01000001">
    <property type="protein sequence ID" value="TDT33140.1"/>
    <property type="molecule type" value="Genomic_DNA"/>
</dbReference>
<protein>
    <submittedName>
        <fullName evidence="2">Uncharacterized protein</fullName>
    </submittedName>
</protein>
<gene>
    <name evidence="2" type="ORF">CLV29_0743</name>
</gene>
<reference evidence="2 3" key="1">
    <citation type="submission" date="2019-03" db="EMBL/GenBank/DDBJ databases">
        <title>Genomic Encyclopedia of Archaeal and Bacterial Type Strains, Phase II (KMG-II): from individual species to whole genera.</title>
        <authorList>
            <person name="Goeker M."/>
        </authorList>
    </citation>
    <scope>NUCLEOTIDE SEQUENCE [LARGE SCALE GENOMIC DNA]</scope>
    <source>
        <strain evidence="2 3">DSM 24323</strain>
    </source>
</reference>
<evidence type="ECO:0000313" key="2">
    <source>
        <dbReference type="EMBL" id="TDT33140.1"/>
    </source>
</evidence>
<accession>A0A4R7J6V9</accession>
<evidence type="ECO:0000313" key="3">
    <source>
        <dbReference type="Proteomes" id="UP000295371"/>
    </source>
</evidence>
<proteinExistence type="predicted"/>
<organism evidence="2 3">
    <name type="scientific">Naumannella halotolerans</name>
    <dbReference type="NCBI Taxonomy" id="993414"/>
    <lineage>
        <taxon>Bacteria</taxon>
        <taxon>Bacillati</taxon>
        <taxon>Actinomycetota</taxon>
        <taxon>Actinomycetes</taxon>
        <taxon>Propionibacteriales</taxon>
        <taxon>Propionibacteriaceae</taxon>
        <taxon>Naumannella</taxon>
    </lineage>
</organism>
<keyword evidence="3" id="KW-1185">Reference proteome</keyword>
<evidence type="ECO:0000256" key="1">
    <source>
        <dbReference type="SAM" id="MobiDB-lite"/>
    </source>
</evidence>
<comment type="caution">
    <text evidence="2">The sequence shown here is derived from an EMBL/GenBank/DDBJ whole genome shotgun (WGS) entry which is preliminary data.</text>
</comment>